<sequence length="364" mass="38023">MRWLLLDGLAAAAFELFAFGILGARESNPALAVAATALAAATVPAARRWPLAAAAGALAVFWLSPISSRYAWIALVPLAYALLRCAERHRPAVAAVALAAALTGPVASALPSLRRPGGIVPFALVLAVAWTVGVALRQRRRYGEELVGHEGQRAADRAARERARIARELHDVVAHGMTVMTVQATYGRLVVQDRPAEAAAALVAIETTGRQSLAELRRLLGVLRTAEPDPADDDPAPGLADLPRLVAHTERAGVRVDVAVTGDPAGLSPGLDLSAYRIVQEALTNVVRHAGTGTARVTVEHRPDAVVLDIVDGGRGGDVRQEGHGLTGMRERVALYGGTLMAGPVPGGGFRVHATLPKPADEAS</sequence>
<feature type="transmembrane region" description="Helical" evidence="9">
    <location>
        <begin position="119"/>
        <end position="136"/>
    </location>
</feature>
<dbReference type="InterPro" id="IPR050482">
    <property type="entry name" value="Sensor_HK_TwoCompSys"/>
</dbReference>
<evidence type="ECO:0000256" key="3">
    <source>
        <dbReference type="ARBA" id="ARBA00022553"/>
    </source>
</evidence>
<organism evidence="11 12">
    <name type="scientific">Actinoplanes ianthinogenes</name>
    <dbReference type="NCBI Taxonomy" id="122358"/>
    <lineage>
        <taxon>Bacteria</taxon>
        <taxon>Bacillati</taxon>
        <taxon>Actinomycetota</taxon>
        <taxon>Actinomycetes</taxon>
        <taxon>Micromonosporales</taxon>
        <taxon>Micromonosporaceae</taxon>
        <taxon>Actinoplanes</taxon>
    </lineage>
</organism>
<dbReference type="CDD" id="cd16917">
    <property type="entry name" value="HATPase_UhpB-NarQ-NarX-like"/>
    <property type="match status" value="1"/>
</dbReference>
<dbReference type="PANTHER" id="PTHR24421">
    <property type="entry name" value="NITRATE/NITRITE SENSOR PROTEIN NARX-RELATED"/>
    <property type="match status" value="1"/>
</dbReference>
<evidence type="ECO:0000256" key="1">
    <source>
        <dbReference type="ARBA" id="ARBA00000085"/>
    </source>
</evidence>
<dbReference type="GO" id="GO:0016301">
    <property type="term" value="F:kinase activity"/>
    <property type="evidence" value="ECO:0007669"/>
    <property type="project" value="UniProtKB-KW"/>
</dbReference>
<keyword evidence="8" id="KW-0902">Two-component regulatory system</keyword>
<dbReference type="Pfam" id="PF07730">
    <property type="entry name" value="HisKA_3"/>
    <property type="match status" value="1"/>
</dbReference>
<evidence type="ECO:0000256" key="5">
    <source>
        <dbReference type="ARBA" id="ARBA00022741"/>
    </source>
</evidence>
<feature type="transmembrane region" description="Helical" evidence="9">
    <location>
        <begin position="56"/>
        <end position="80"/>
    </location>
</feature>
<dbReference type="PANTHER" id="PTHR24421:SF10">
    <property type="entry name" value="NITRATE_NITRITE SENSOR PROTEIN NARQ"/>
    <property type="match status" value="1"/>
</dbReference>
<comment type="catalytic activity">
    <reaction evidence="1">
        <text>ATP + protein L-histidine = ADP + protein N-phospho-L-histidine.</text>
        <dbReference type="EC" id="2.7.13.3"/>
    </reaction>
</comment>
<dbReference type="Gene3D" id="1.20.5.1930">
    <property type="match status" value="1"/>
</dbReference>
<feature type="transmembrane region" description="Helical" evidence="9">
    <location>
        <begin position="92"/>
        <end position="113"/>
    </location>
</feature>
<keyword evidence="9" id="KW-0472">Membrane</keyword>
<keyword evidence="3" id="KW-0597">Phosphoprotein</keyword>
<evidence type="ECO:0000259" key="10">
    <source>
        <dbReference type="SMART" id="SM00387"/>
    </source>
</evidence>
<feature type="domain" description="Histidine kinase/HSP90-like ATPase" evidence="10">
    <location>
        <begin position="270"/>
        <end position="360"/>
    </location>
</feature>
<accession>A0ABN6CR70</accession>
<evidence type="ECO:0000313" key="11">
    <source>
        <dbReference type="EMBL" id="BCJ47615.1"/>
    </source>
</evidence>
<evidence type="ECO:0000256" key="4">
    <source>
        <dbReference type="ARBA" id="ARBA00022679"/>
    </source>
</evidence>
<keyword evidence="12" id="KW-1185">Reference proteome</keyword>
<dbReference type="Pfam" id="PF02518">
    <property type="entry name" value="HATPase_c"/>
    <property type="match status" value="1"/>
</dbReference>
<keyword evidence="7" id="KW-0067">ATP-binding</keyword>
<keyword evidence="5" id="KW-0547">Nucleotide-binding</keyword>
<keyword evidence="9" id="KW-0812">Transmembrane</keyword>
<evidence type="ECO:0000256" key="2">
    <source>
        <dbReference type="ARBA" id="ARBA00012438"/>
    </source>
</evidence>
<proteinExistence type="predicted"/>
<evidence type="ECO:0000256" key="9">
    <source>
        <dbReference type="SAM" id="Phobius"/>
    </source>
</evidence>
<dbReference type="SMART" id="SM00387">
    <property type="entry name" value="HATPase_c"/>
    <property type="match status" value="1"/>
</dbReference>
<dbReference type="Gene3D" id="3.30.565.10">
    <property type="entry name" value="Histidine kinase-like ATPase, C-terminal domain"/>
    <property type="match status" value="1"/>
</dbReference>
<evidence type="ECO:0000313" key="12">
    <source>
        <dbReference type="Proteomes" id="UP000676967"/>
    </source>
</evidence>
<dbReference type="InterPro" id="IPR003594">
    <property type="entry name" value="HATPase_dom"/>
</dbReference>
<keyword evidence="9" id="KW-1133">Transmembrane helix</keyword>
<dbReference type="InterPro" id="IPR036890">
    <property type="entry name" value="HATPase_C_sf"/>
</dbReference>
<dbReference type="InterPro" id="IPR011712">
    <property type="entry name" value="Sig_transdc_His_kin_sub3_dim/P"/>
</dbReference>
<protein>
    <recommendedName>
        <fullName evidence="2">histidine kinase</fullName>
        <ecNumber evidence="2">2.7.13.3</ecNumber>
    </recommendedName>
</protein>
<reference evidence="11 12" key="1">
    <citation type="submission" date="2020-08" db="EMBL/GenBank/DDBJ databases">
        <title>Whole genome shotgun sequence of Actinoplanes ianthinogenes NBRC 13996.</title>
        <authorList>
            <person name="Komaki H."/>
            <person name="Tamura T."/>
        </authorList>
    </citation>
    <scope>NUCLEOTIDE SEQUENCE [LARGE SCALE GENOMIC DNA]</scope>
    <source>
        <strain evidence="11 12">NBRC 13996</strain>
    </source>
</reference>
<keyword evidence="4" id="KW-0808">Transferase</keyword>
<dbReference type="EMBL" id="AP023356">
    <property type="protein sequence ID" value="BCJ47615.1"/>
    <property type="molecule type" value="Genomic_DNA"/>
</dbReference>
<dbReference type="Proteomes" id="UP000676967">
    <property type="component" value="Chromosome"/>
</dbReference>
<dbReference type="EC" id="2.7.13.3" evidence="2"/>
<name>A0ABN6CR70_9ACTN</name>
<evidence type="ECO:0000256" key="7">
    <source>
        <dbReference type="ARBA" id="ARBA00022840"/>
    </source>
</evidence>
<evidence type="ECO:0000256" key="8">
    <source>
        <dbReference type="ARBA" id="ARBA00023012"/>
    </source>
</evidence>
<evidence type="ECO:0000256" key="6">
    <source>
        <dbReference type="ARBA" id="ARBA00022777"/>
    </source>
</evidence>
<keyword evidence="6 11" id="KW-0418">Kinase</keyword>
<dbReference type="SUPFAM" id="SSF55874">
    <property type="entry name" value="ATPase domain of HSP90 chaperone/DNA topoisomerase II/histidine kinase"/>
    <property type="match status" value="1"/>
</dbReference>
<gene>
    <name evidence="11" type="ORF">Aiant_82720</name>
</gene>